<protein>
    <submittedName>
        <fullName evidence="1">Uncharacterized protein</fullName>
    </submittedName>
</protein>
<reference evidence="1" key="1">
    <citation type="journal article" date="2023" name="Genome Biol. Evol.">
        <title>First Whole Genome Sequence and Flow Cytometry Genome Size Data for the Lichen-Forming Fungus Ramalina farinacea (Ascomycota).</title>
        <authorList>
            <person name="Llewellyn T."/>
            <person name="Mian S."/>
            <person name="Hill R."/>
            <person name="Leitch I.J."/>
            <person name="Gaya E."/>
        </authorList>
    </citation>
    <scope>NUCLEOTIDE SEQUENCE</scope>
    <source>
        <strain evidence="1">LIQ254RAFAR</strain>
    </source>
</reference>
<dbReference type="InterPro" id="IPR038883">
    <property type="entry name" value="AN11006-like"/>
</dbReference>
<dbReference type="PANTHER" id="PTHR42085:SF1">
    <property type="entry name" value="F-BOX DOMAIN-CONTAINING PROTEIN"/>
    <property type="match status" value="1"/>
</dbReference>
<accession>A0AA43QK12</accession>
<evidence type="ECO:0000313" key="1">
    <source>
        <dbReference type="EMBL" id="MDI1486128.1"/>
    </source>
</evidence>
<dbReference type="PANTHER" id="PTHR42085">
    <property type="entry name" value="F-BOX DOMAIN-CONTAINING PROTEIN"/>
    <property type="match status" value="1"/>
</dbReference>
<name>A0AA43QK12_9LECA</name>
<comment type="caution">
    <text evidence="1">The sequence shown here is derived from an EMBL/GenBank/DDBJ whole genome shotgun (WGS) entry which is preliminary data.</text>
</comment>
<evidence type="ECO:0000313" key="2">
    <source>
        <dbReference type="Proteomes" id="UP001161017"/>
    </source>
</evidence>
<proteinExistence type="predicted"/>
<dbReference type="EMBL" id="JAPUFD010000002">
    <property type="protein sequence ID" value="MDI1486128.1"/>
    <property type="molecule type" value="Genomic_DNA"/>
</dbReference>
<organism evidence="1 2">
    <name type="scientific">Ramalina farinacea</name>
    <dbReference type="NCBI Taxonomy" id="258253"/>
    <lineage>
        <taxon>Eukaryota</taxon>
        <taxon>Fungi</taxon>
        <taxon>Dikarya</taxon>
        <taxon>Ascomycota</taxon>
        <taxon>Pezizomycotina</taxon>
        <taxon>Lecanoromycetes</taxon>
        <taxon>OSLEUM clade</taxon>
        <taxon>Lecanoromycetidae</taxon>
        <taxon>Lecanorales</taxon>
        <taxon>Lecanorineae</taxon>
        <taxon>Ramalinaceae</taxon>
        <taxon>Ramalina</taxon>
    </lineage>
</organism>
<keyword evidence="2" id="KW-1185">Reference proteome</keyword>
<dbReference type="AlphaFoldDB" id="A0AA43QK12"/>
<gene>
    <name evidence="1" type="ORF">OHK93_004318</name>
</gene>
<sequence length="278" mass="32099">MPAFLDLPPEVRQFIYKLLIPRQHLVSDISLPNYFHQEDFLDRELDNELPPVSSNIHLVNRLIHQETIPLLYGRKNFYLRSRNDTLWLRQIGQPNRSALRRVIVTLQRLDDFRPALKFFNLLSSCSNADITIHTTLRELVIADSWWHGVFRNMHGFREVAIAFEQGLEVAGRSQPYGQTAMRNIWNGIEQRLEAGRQKFLSPCSESCGFHPNHSRDQASATLRFQLTFEDSNVVEFGHDPRGDSSGFGGNSIFKLRGDGRRSWDEALRVIAEEGWCGH</sequence>
<dbReference type="Proteomes" id="UP001161017">
    <property type="component" value="Unassembled WGS sequence"/>
</dbReference>